<protein>
    <submittedName>
        <fullName evidence="1">Uncharacterized protein</fullName>
    </submittedName>
</protein>
<organism evidence="1 2">
    <name type="scientific">Multifurca ochricompacta</name>
    <dbReference type="NCBI Taxonomy" id="376703"/>
    <lineage>
        <taxon>Eukaryota</taxon>
        <taxon>Fungi</taxon>
        <taxon>Dikarya</taxon>
        <taxon>Basidiomycota</taxon>
        <taxon>Agaricomycotina</taxon>
        <taxon>Agaricomycetes</taxon>
        <taxon>Russulales</taxon>
        <taxon>Russulaceae</taxon>
        <taxon>Multifurca</taxon>
    </lineage>
</organism>
<sequence length="155" mass="17723">MSSQSPLHLPSWNLCESPSILDVPFSESNQERVEYASVGHSDSRHGEYHHGWGVSVPRHAYDAFSRFLERFPDLPLTPPQFADGSRRDRLDERFSSVGTYEVLYTDNATTKLGHGIRRKCFNCRETETTSWRRSMLSRGKLVRISPQLTTCLTCS</sequence>
<dbReference type="AlphaFoldDB" id="A0AAD4QRL8"/>
<reference evidence="1" key="1">
    <citation type="journal article" date="2022" name="New Phytol.">
        <title>Evolutionary transition to the ectomycorrhizal habit in the genomes of a hyperdiverse lineage of mushroom-forming fungi.</title>
        <authorList>
            <person name="Looney B."/>
            <person name="Miyauchi S."/>
            <person name="Morin E."/>
            <person name="Drula E."/>
            <person name="Courty P.E."/>
            <person name="Kohler A."/>
            <person name="Kuo A."/>
            <person name="LaButti K."/>
            <person name="Pangilinan J."/>
            <person name="Lipzen A."/>
            <person name="Riley R."/>
            <person name="Andreopoulos W."/>
            <person name="He G."/>
            <person name="Johnson J."/>
            <person name="Nolan M."/>
            <person name="Tritt A."/>
            <person name="Barry K.W."/>
            <person name="Grigoriev I.V."/>
            <person name="Nagy L.G."/>
            <person name="Hibbett D."/>
            <person name="Henrissat B."/>
            <person name="Matheny P.B."/>
            <person name="Labbe J."/>
            <person name="Martin F.M."/>
        </authorList>
    </citation>
    <scope>NUCLEOTIDE SEQUENCE</scope>
    <source>
        <strain evidence="1">BPL690</strain>
    </source>
</reference>
<gene>
    <name evidence="1" type="ORF">B0F90DRAFT_966586</name>
</gene>
<evidence type="ECO:0000313" key="2">
    <source>
        <dbReference type="Proteomes" id="UP001203297"/>
    </source>
</evidence>
<accession>A0AAD4QRL8</accession>
<dbReference type="EMBL" id="WTXG01000004">
    <property type="protein sequence ID" value="KAI0306136.1"/>
    <property type="molecule type" value="Genomic_DNA"/>
</dbReference>
<keyword evidence="2" id="KW-1185">Reference proteome</keyword>
<dbReference type="Proteomes" id="UP001203297">
    <property type="component" value="Unassembled WGS sequence"/>
</dbReference>
<evidence type="ECO:0000313" key="1">
    <source>
        <dbReference type="EMBL" id="KAI0306136.1"/>
    </source>
</evidence>
<name>A0AAD4QRL8_9AGAM</name>
<proteinExistence type="predicted"/>
<comment type="caution">
    <text evidence="1">The sequence shown here is derived from an EMBL/GenBank/DDBJ whole genome shotgun (WGS) entry which is preliminary data.</text>
</comment>